<name>A0AAE0MMY0_9PEZI</name>
<accession>A0AAE0MMY0</accession>
<proteinExistence type="predicted"/>
<dbReference type="Proteomes" id="UP001278500">
    <property type="component" value="Unassembled WGS sequence"/>
</dbReference>
<keyword evidence="2" id="KW-1185">Reference proteome</keyword>
<dbReference type="GeneID" id="87862949"/>
<dbReference type="AlphaFoldDB" id="A0AAE0MMY0"/>
<sequence length="464" mass="52345">MDDYNVNYDIKIDSVKSTKDVNQDANNNGFGWHIISDPMKTGELSKPYAPTNPTPAIAVTSFLANPIVKRGDERVKIRIDYSTDPGYWAEIVAAQPGIYKRRIKSRSDFEVVKREMQEEVDRNHEGSWPDFLDHKFSLDRRSTPEHELHELHARWFSYDLARWMDRFSKVDETFEVASYSVNDRVRWNLFSWTQICELMGIPTEMYMKVWADLDINVETTAELNLIVLALVWTSANLDYLRTHQQGDFGDMSSWRESHMLFRSKGEIKTTLNLWAFARMAFNSDEVELFGLDKFGATFSIPGLVTVGPNLRVKAQLDGEATLHTEAAVSLKIAEWEYTQQYPNTMGVTQNPPKKHSGATSFFDKAAPNDSGFPQPTFHADVDAHGYLTVTMKPVVSFGLTWAIDVPDVSAELGIEAYATIHADAQANVNNVLDFACGGADDHPADMLGMGTMGWRAKVRGVSGY</sequence>
<comment type="caution">
    <text evidence="1">The sequence shown here is derived from an EMBL/GenBank/DDBJ whole genome shotgun (WGS) entry which is preliminary data.</text>
</comment>
<evidence type="ECO:0000313" key="1">
    <source>
        <dbReference type="EMBL" id="KAK3338506.1"/>
    </source>
</evidence>
<protein>
    <submittedName>
        <fullName evidence="1">Uncharacterized protein</fullName>
    </submittedName>
</protein>
<organism evidence="1 2">
    <name type="scientific">Neurospora tetraspora</name>
    <dbReference type="NCBI Taxonomy" id="94610"/>
    <lineage>
        <taxon>Eukaryota</taxon>
        <taxon>Fungi</taxon>
        <taxon>Dikarya</taxon>
        <taxon>Ascomycota</taxon>
        <taxon>Pezizomycotina</taxon>
        <taxon>Sordariomycetes</taxon>
        <taxon>Sordariomycetidae</taxon>
        <taxon>Sordariales</taxon>
        <taxon>Sordariaceae</taxon>
        <taxon>Neurospora</taxon>
    </lineage>
</organism>
<gene>
    <name evidence="1" type="ORF">B0H65DRAFT_446351</name>
</gene>
<evidence type="ECO:0000313" key="2">
    <source>
        <dbReference type="Proteomes" id="UP001278500"/>
    </source>
</evidence>
<dbReference type="EMBL" id="JAUEPP010000008">
    <property type="protein sequence ID" value="KAK3338506.1"/>
    <property type="molecule type" value="Genomic_DNA"/>
</dbReference>
<reference evidence="1" key="1">
    <citation type="journal article" date="2023" name="Mol. Phylogenet. Evol.">
        <title>Genome-scale phylogeny and comparative genomics of the fungal order Sordariales.</title>
        <authorList>
            <person name="Hensen N."/>
            <person name="Bonometti L."/>
            <person name="Westerberg I."/>
            <person name="Brannstrom I.O."/>
            <person name="Guillou S."/>
            <person name="Cros-Aarteil S."/>
            <person name="Calhoun S."/>
            <person name="Haridas S."/>
            <person name="Kuo A."/>
            <person name="Mondo S."/>
            <person name="Pangilinan J."/>
            <person name="Riley R."/>
            <person name="LaButti K."/>
            <person name="Andreopoulos B."/>
            <person name="Lipzen A."/>
            <person name="Chen C."/>
            <person name="Yan M."/>
            <person name="Daum C."/>
            <person name="Ng V."/>
            <person name="Clum A."/>
            <person name="Steindorff A."/>
            <person name="Ohm R.A."/>
            <person name="Martin F."/>
            <person name="Silar P."/>
            <person name="Natvig D.O."/>
            <person name="Lalanne C."/>
            <person name="Gautier V."/>
            <person name="Ament-Velasquez S.L."/>
            <person name="Kruys A."/>
            <person name="Hutchinson M.I."/>
            <person name="Powell A.J."/>
            <person name="Barry K."/>
            <person name="Miller A.N."/>
            <person name="Grigoriev I.V."/>
            <person name="Debuchy R."/>
            <person name="Gladieux P."/>
            <person name="Hiltunen Thoren M."/>
            <person name="Johannesson H."/>
        </authorList>
    </citation>
    <scope>NUCLEOTIDE SEQUENCE</scope>
    <source>
        <strain evidence="1">CBS 560.94</strain>
    </source>
</reference>
<reference evidence="1" key="2">
    <citation type="submission" date="2023-06" db="EMBL/GenBank/DDBJ databases">
        <authorList>
            <consortium name="Lawrence Berkeley National Laboratory"/>
            <person name="Haridas S."/>
            <person name="Hensen N."/>
            <person name="Bonometti L."/>
            <person name="Westerberg I."/>
            <person name="Brannstrom I.O."/>
            <person name="Guillou S."/>
            <person name="Cros-Aarteil S."/>
            <person name="Calhoun S."/>
            <person name="Kuo A."/>
            <person name="Mondo S."/>
            <person name="Pangilinan J."/>
            <person name="Riley R."/>
            <person name="Labutti K."/>
            <person name="Andreopoulos B."/>
            <person name="Lipzen A."/>
            <person name="Chen C."/>
            <person name="Yanf M."/>
            <person name="Daum C."/>
            <person name="Ng V."/>
            <person name="Clum A."/>
            <person name="Steindorff A."/>
            <person name="Ohm R."/>
            <person name="Martin F."/>
            <person name="Silar P."/>
            <person name="Natvig D."/>
            <person name="Lalanne C."/>
            <person name="Gautier V."/>
            <person name="Ament-Velasquez S.L."/>
            <person name="Kruys A."/>
            <person name="Hutchinson M.I."/>
            <person name="Powell A.J."/>
            <person name="Barry K."/>
            <person name="Miller A.N."/>
            <person name="Grigoriev I.V."/>
            <person name="Debuchy R."/>
            <person name="Gladieux P."/>
            <person name="Thoren M.H."/>
            <person name="Johannesson H."/>
        </authorList>
    </citation>
    <scope>NUCLEOTIDE SEQUENCE</scope>
    <source>
        <strain evidence="1">CBS 560.94</strain>
    </source>
</reference>
<dbReference type="RefSeq" id="XP_062677957.1">
    <property type="nucleotide sequence ID" value="XM_062825795.1"/>
</dbReference>